<feature type="compositionally biased region" description="Basic and acidic residues" evidence="2">
    <location>
        <begin position="1"/>
        <end position="12"/>
    </location>
</feature>
<organism evidence="3 4">
    <name type="scientific">Brassica cretica</name>
    <name type="common">Mustard</name>
    <dbReference type="NCBI Taxonomy" id="69181"/>
    <lineage>
        <taxon>Eukaryota</taxon>
        <taxon>Viridiplantae</taxon>
        <taxon>Streptophyta</taxon>
        <taxon>Embryophyta</taxon>
        <taxon>Tracheophyta</taxon>
        <taxon>Spermatophyta</taxon>
        <taxon>Magnoliopsida</taxon>
        <taxon>eudicotyledons</taxon>
        <taxon>Gunneridae</taxon>
        <taxon>Pentapetalae</taxon>
        <taxon>rosids</taxon>
        <taxon>malvids</taxon>
        <taxon>Brassicales</taxon>
        <taxon>Brassicaceae</taxon>
        <taxon>Brassiceae</taxon>
        <taxon>Brassica</taxon>
    </lineage>
</organism>
<evidence type="ECO:0000256" key="2">
    <source>
        <dbReference type="SAM" id="MobiDB-lite"/>
    </source>
</evidence>
<keyword evidence="1" id="KW-0175">Coiled coil</keyword>
<feature type="compositionally biased region" description="Basic and acidic residues" evidence="2">
    <location>
        <begin position="20"/>
        <end position="41"/>
    </location>
</feature>
<dbReference type="AlphaFoldDB" id="A0A8S9FX62"/>
<comment type="caution">
    <text evidence="3">The sequence shown here is derived from an EMBL/GenBank/DDBJ whole genome shotgun (WGS) entry which is preliminary data.</text>
</comment>
<dbReference type="EMBL" id="QGKW02002228">
    <property type="protein sequence ID" value="KAF2537006.1"/>
    <property type="molecule type" value="Genomic_DNA"/>
</dbReference>
<feature type="region of interest" description="Disordered" evidence="2">
    <location>
        <begin position="1"/>
        <end position="41"/>
    </location>
</feature>
<dbReference type="Proteomes" id="UP000712281">
    <property type="component" value="Unassembled WGS sequence"/>
</dbReference>
<reference evidence="3" key="1">
    <citation type="submission" date="2019-12" db="EMBL/GenBank/DDBJ databases">
        <title>Genome sequencing and annotation of Brassica cretica.</title>
        <authorList>
            <person name="Studholme D.J."/>
            <person name="Sarris P.F."/>
        </authorList>
    </citation>
    <scope>NUCLEOTIDE SEQUENCE</scope>
    <source>
        <strain evidence="3">PFS-001/15</strain>
        <tissue evidence="3">Leaf</tissue>
    </source>
</reference>
<name>A0A8S9FX62_BRACR</name>
<protein>
    <submittedName>
        <fullName evidence="3">Uncharacterized protein</fullName>
    </submittedName>
</protein>
<proteinExistence type="predicted"/>
<evidence type="ECO:0000313" key="3">
    <source>
        <dbReference type="EMBL" id="KAF2537006.1"/>
    </source>
</evidence>
<evidence type="ECO:0000256" key="1">
    <source>
        <dbReference type="SAM" id="Coils"/>
    </source>
</evidence>
<gene>
    <name evidence="3" type="ORF">F2Q68_00018577</name>
</gene>
<accession>A0A8S9FX62</accession>
<feature type="region of interest" description="Disordered" evidence="2">
    <location>
        <begin position="143"/>
        <end position="194"/>
    </location>
</feature>
<evidence type="ECO:0000313" key="4">
    <source>
        <dbReference type="Proteomes" id="UP000712281"/>
    </source>
</evidence>
<sequence length="194" mass="22083">MEEHSQDGREIAFLHSGDFLQRDSTSKDHQPNESSVEHHHKQSIKEVDFFAVKSQPYDLGHMRTTIVGSSGFNDELAPVNSCLRTSSDDDVNDKTKAQINRLRLELERLHEENHKLKHLLDEISERYNDLQSRVLLARPTQVEGLQQHEAPTPATSTKPSLPPPPCRHHHLPYTRTSHTLPQSPHSQPPPLSQP</sequence>
<feature type="coiled-coil region" evidence="1">
    <location>
        <begin position="92"/>
        <end position="133"/>
    </location>
</feature>